<evidence type="ECO:0000313" key="1">
    <source>
        <dbReference type="EMBL" id="KAI0059422.1"/>
    </source>
</evidence>
<keyword evidence="2" id="KW-1185">Reference proteome</keyword>
<evidence type="ECO:0000313" key="2">
    <source>
        <dbReference type="Proteomes" id="UP000814140"/>
    </source>
</evidence>
<reference evidence="1" key="2">
    <citation type="journal article" date="2022" name="New Phytol.">
        <title>Evolutionary transition to the ectomycorrhizal habit in the genomes of a hyperdiverse lineage of mushroom-forming fungi.</title>
        <authorList>
            <person name="Looney B."/>
            <person name="Miyauchi S."/>
            <person name="Morin E."/>
            <person name="Drula E."/>
            <person name="Courty P.E."/>
            <person name="Kohler A."/>
            <person name="Kuo A."/>
            <person name="LaButti K."/>
            <person name="Pangilinan J."/>
            <person name="Lipzen A."/>
            <person name="Riley R."/>
            <person name="Andreopoulos W."/>
            <person name="He G."/>
            <person name="Johnson J."/>
            <person name="Nolan M."/>
            <person name="Tritt A."/>
            <person name="Barry K.W."/>
            <person name="Grigoriev I.V."/>
            <person name="Nagy L.G."/>
            <person name="Hibbett D."/>
            <person name="Henrissat B."/>
            <person name="Matheny P.B."/>
            <person name="Labbe J."/>
            <person name="Martin F.M."/>
        </authorList>
    </citation>
    <scope>NUCLEOTIDE SEQUENCE</scope>
    <source>
        <strain evidence="1">HHB10654</strain>
    </source>
</reference>
<proteinExistence type="predicted"/>
<reference evidence="1" key="1">
    <citation type="submission" date="2021-03" db="EMBL/GenBank/DDBJ databases">
        <authorList>
            <consortium name="DOE Joint Genome Institute"/>
            <person name="Ahrendt S."/>
            <person name="Looney B.P."/>
            <person name="Miyauchi S."/>
            <person name="Morin E."/>
            <person name="Drula E."/>
            <person name="Courty P.E."/>
            <person name="Chicoki N."/>
            <person name="Fauchery L."/>
            <person name="Kohler A."/>
            <person name="Kuo A."/>
            <person name="Labutti K."/>
            <person name="Pangilinan J."/>
            <person name="Lipzen A."/>
            <person name="Riley R."/>
            <person name="Andreopoulos W."/>
            <person name="He G."/>
            <person name="Johnson J."/>
            <person name="Barry K.W."/>
            <person name="Grigoriev I.V."/>
            <person name="Nagy L."/>
            <person name="Hibbett D."/>
            <person name="Henrissat B."/>
            <person name="Matheny P.B."/>
            <person name="Labbe J."/>
            <person name="Martin F."/>
        </authorList>
    </citation>
    <scope>NUCLEOTIDE SEQUENCE</scope>
    <source>
        <strain evidence="1">HHB10654</strain>
    </source>
</reference>
<gene>
    <name evidence="1" type="ORF">BV25DRAFT_1828943</name>
</gene>
<dbReference type="EMBL" id="MU277226">
    <property type="protein sequence ID" value="KAI0059422.1"/>
    <property type="molecule type" value="Genomic_DNA"/>
</dbReference>
<comment type="caution">
    <text evidence="1">The sequence shown here is derived from an EMBL/GenBank/DDBJ whole genome shotgun (WGS) entry which is preliminary data.</text>
</comment>
<dbReference type="Proteomes" id="UP000814140">
    <property type="component" value="Unassembled WGS sequence"/>
</dbReference>
<accession>A0ACB8ST89</accession>
<organism evidence="1 2">
    <name type="scientific">Artomyces pyxidatus</name>
    <dbReference type="NCBI Taxonomy" id="48021"/>
    <lineage>
        <taxon>Eukaryota</taxon>
        <taxon>Fungi</taxon>
        <taxon>Dikarya</taxon>
        <taxon>Basidiomycota</taxon>
        <taxon>Agaricomycotina</taxon>
        <taxon>Agaricomycetes</taxon>
        <taxon>Russulales</taxon>
        <taxon>Auriscalpiaceae</taxon>
        <taxon>Artomyces</taxon>
    </lineage>
</organism>
<sequence length="284" mass="30568">MAHAHSFLSPAPSLSGEVKISFPEPHVLLLTFNRPHALNAVSQRMEADVQAVMQWFDEEPSLWVVIVTGEGRIFCAGADLKAWNARQQSGDTSEQERIASSVYGFGSLSRRASPKPIIAAVNGGAFGGGVEMVLNCDLVIASDDAVFALPEVKRGVIAAQGVIPRIRAAAGHQLAAEMLLLGRTVGAAEAQQRFGFVNLVVSREKLLSTALEWARQLVQNSPDSVQSTKRGLVIAAQHGSVETATLAHAWSPESKRAYNGSNIKEGLKAFQQKRKPIWTNPAKL</sequence>
<protein>
    <submittedName>
        <fullName evidence="1">Enoyl-CoA hydratase/carnithine racemase</fullName>
    </submittedName>
</protein>
<name>A0ACB8ST89_9AGAM</name>